<evidence type="ECO:0000256" key="2">
    <source>
        <dbReference type="ARBA" id="ARBA00022763"/>
    </source>
</evidence>
<keyword evidence="3" id="KW-0238">DNA-binding</keyword>
<feature type="compositionally biased region" description="Basic and acidic residues" evidence="8">
    <location>
        <begin position="521"/>
        <end position="549"/>
    </location>
</feature>
<feature type="region of interest" description="Disordered" evidence="8">
    <location>
        <begin position="241"/>
        <end position="559"/>
    </location>
</feature>
<evidence type="ECO:0000313" key="12">
    <source>
        <dbReference type="Proteomes" id="UP000235023"/>
    </source>
</evidence>
<comment type="subcellular location">
    <subcellularLocation>
        <location evidence="1">Nucleus</location>
    </subcellularLocation>
</comment>
<dbReference type="InterPro" id="IPR052287">
    <property type="entry name" value="NHEJ_factor"/>
</dbReference>
<organism evidence="11 12">
    <name type="scientific">Aspergillus taichungensis</name>
    <dbReference type="NCBI Taxonomy" id="482145"/>
    <lineage>
        <taxon>Eukaryota</taxon>
        <taxon>Fungi</taxon>
        <taxon>Dikarya</taxon>
        <taxon>Ascomycota</taxon>
        <taxon>Pezizomycotina</taxon>
        <taxon>Eurotiomycetes</taxon>
        <taxon>Eurotiomycetidae</taxon>
        <taxon>Eurotiales</taxon>
        <taxon>Aspergillaceae</taxon>
        <taxon>Aspergillus</taxon>
        <taxon>Aspergillus subgen. Circumdati</taxon>
    </lineage>
</organism>
<feature type="compositionally biased region" description="Polar residues" evidence="8">
    <location>
        <begin position="444"/>
        <end position="457"/>
    </location>
</feature>
<feature type="compositionally biased region" description="Low complexity" evidence="8">
    <location>
        <begin position="500"/>
        <end position="516"/>
    </location>
</feature>
<evidence type="ECO:0000259" key="10">
    <source>
        <dbReference type="Pfam" id="PF21928"/>
    </source>
</evidence>
<dbReference type="GO" id="GO:0032807">
    <property type="term" value="C:DNA ligase IV complex"/>
    <property type="evidence" value="ECO:0007669"/>
    <property type="project" value="TreeGrafter"/>
</dbReference>
<feature type="compositionally biased region" description="Polar residues" evidence="8">
    <location>
        <begin position="379"/>
        <end position="390"/>
    </location>
</feature>
<evidence type="ECO:0000256" key="4">
    <source>
        <dbReference type="ARBA" id="ARBA00023204"/>
    </source>
</evidence>
<dbReference type="PANTHER" id="PTHR32235">
    <property type="entry name" value="NON-HOMOLOGOUS END-JOINING FACTOR 1"/>
    <property type="match status" value="1"/>
</dbReference>
<reference evidence="12" key="1">
    <citation type="submission" date="2017-12" db="EMBL/GenBank/DDBJ databases">
        <authorList>
            <consortium name="DOE Joint Genome Institute"/>
            <person name="Mondo S.J."/>
            <person name="Kjaerbolling I."/>
            <person name="Vesth T.C."/>
            <person name="Frisvad J.C."/>
            <person name="Nybo J.L."/>
            <person name="Theobald S."/>
            <person name="Kuo A."/>
            <person name="Bowyer P."/>
            <person name="Matsuda Y."/>
            <person name="Lyhne E.K."/>
            <person name="Kogle M.E."/>
            <person name="Clum A."/>
            <person name="Lipzen A."/>
            <person name="Salamov A."/>
            <person name="Ngan C.Y."/>
            <person name="Daum C."/>
            <person name="Chiniquy J."/>
            <person name="Barry K."/>
            <person name="LaButti K."/>
            <person name="Haridas S."/>
            <person name="Simmons B.A."/>
            <person name="Magnuson J.K."/>
            <person name="Mortensen U.H."/>
            <person name="Larsen T.O."/>
            <person name="Grigoriev I.V."/>
            <person name="Baker S.E."/>
            <person name="Andersen M.R."/>
            <person name="Nordberg H.P."/>
            <person name="Cantor M.N."/>
            <person name="Hua S.X."/>
        </authorList>
    </citation>
    <scope>NUCLEOTIDE SEQUENCE [LARGE SCALE GENOMIC DNA]</scope>
    <source>
        <strain evidence="12">IBT 19404</strain>
    </source>
</reference>
<feature type="compositionally biased region" description="Basic and acidic residues" evidence="8">
    <location>
        <begin position="303"/>
        <end position="335"/>
    </location>
</feature>
<dbReference type="Gene3D" id="2.170.210.10">
    <property type="entry name" value="DNA double-strand break repair and VJ recombination XRCC4, N-terminal"/>
    <property type="match status" value="1"/>
</dbReference>
<sequence>MTTTWERLCLTNDEKTPPLLYKFISTAYTYEIYMTDLTNVWTEQLSRQAILRRANEKNTTIDPSEDAEQFGVLLQKIRDALHGEAGSSATLNHRARGDSLELVTYTKLPAPLEPLKWTLCLTKEPPSASTSQLLLPLVMAEADWESRQQALIEQLHKKDWVLGKLFDKIEAMGIDLGTIFPGTSGLRTGRKGTTLSQAARYIKGVAPFDEQAWRDETSRSSPHLGFAANIVKEFTGASSTGSFEGLDAPPDAWWEQVGTQDSPPAVPSTRKERDKDAETKDVKEDDDATETDAGTETEDEFERQETPPRLKRSKEAGRKRLESTDQELSDKDTKGPAKKPPPQPTHPTKATRSLGVIGGRKPSKPASPEPSAQPSPGPVTTTKTSKASHPSSDATHSDDETDSDSDLDASSSRRRPPKPKAPETKTPPKSGLGVIGGRKKETQKPSSPAAQNSPSKKSAQHSKLGVIGGRASRSAEQRSSPAPQHHRTPSPSPSSPPKSPTKTKTISPSPSPRNNQPKPPPKAEPEPETEQEKADRKREELKRQLEMKSKAPAKKKRRF</sequence>
<dbReference type="EMBL" id="KZ559499">
    <property type="protein sequence ID" value="PLN86237.1"/>
    <property type="molecule type" value="Genomic_DNA"/>
</dbReference>
<protein>
    <recommendedName>
        <fullName evidence="7">Non-homologous end-joining factor 1</fullName>
    </recommendedName>
</protein>
<dbReference type="CDD" id="cd22285">
    <property type="entry name" value="HD_XLF_N"/>
    <property type="match status" value="1"/>
</dbReference>
<dbReference type="InterPro" id="IPR038051">
    <property type="entry name" value="XRCC4-like_N_sf"/>
</dbReference>
<keyword evidence="12" id="KW-1185">Reference proteome</keyword>
<evidence type="ECO:0000259" key="9">
    <source>
        <dbReference type="Pfam" id="PF09302"/>
    </source>
</evidence>
<dbReference type="InterPro" id="IPR053829">
    <property type="entry name" value="XLF-like_CC"/>
</dbReference>
<keyword evidence="4" id="KW-0234">DNA repair</keyword>
<dbReference type="OrthoDB" id="2155935at2759"/>
<feature type="compositionally biased region" description="Pro residues" evidence="8">
    <location>
        <begin position="490"/>
        <end position="499"/>
    </location>
</feature>
<dbReference type="InterPro" id="IPR015381">
    <property type="entry name" value="XLF-like_N"/>
</dbReference>
<dbReference type="GO" id="GO:0045027">
    <property type="term" value="F:DNA end binding"/>
    <property type="evidence" value="ECO:0007669"/>
    <property type="project" value="TreeGrafter"/>
</dbReference>
<keyword evidence="5" id="KW-0539">Nucleus</keyword>
<evidence type="ECO:0000256" key="3">
    <source>
        <dbReference type="ARBA" id="ARBA00023125"/>
    </source>
</evidence>
<feature type="compositionally biased region" description="Acidic residues" evidence="8">
    <location>
        <begin position="284"/>
        <end position="302"/>
    </location>
</feature>
<dbReference type="Pfam" id="PF09302">
    <property type="entry name" value="XLF"/>
    <property type="match status" value="1"/>
</dbReference>
<keyword evidence="2" id="KW-0227">DNA damage</keyword>
<dbReference type="Proteomes" id="UP000235023">
    <property type="component" value="Unassembled WGS sequence"/>
</dbReference>
<gene>
    <name evidence="11" type="ORF">BDW42DRAFT_158794</name>
</gene>
<proteinExistence type="inferred from homology"/>
<evidence type="ECO:0000256" key="5">
    <source>
        <dbReference type="ARBA" id="ARBA00023242"/>
    </source>
</evidence>
<evidence type="ECO:0000256" key="1">
    <source>
        <dbReference type="ARBA" id="ARBA00004123"/>
    </source>
</evidence>
<evidence type="ECO:0000256" key="6">
    <source>
        <dbReference type="ARBA" id="ARBA00025747"/>
    </source>
</evidence>
<evidence type="ECO:0000313" key="11">
    <source>
        <dbReference type="EMBL" id="PLN86237.1"/>
    </source>
</evidence>
<feature type="compositionally biased region" description="Pro residues" evidence="8">
    <location>
        <begin position="365"/>
        <end position="377"/>
    </location>
</feature>
<evidence type="ECO:0000256" key="8">
    <source>
        <dbReference type="SAM" id="MobiDB-lite"/>
    </source>
</evidence>
<dbReference type="Pfam" id="PF21928">
    <property type="entry name" value="XLF_CC"/>
    <property type="match status" value="1"/>
</dbReference>
<name>A0A2J5I889_9EURO</name>
<dbReference type="PANTHER" id="PTHR32235:SF1">
    <property type="entry name" value="NON-HOMOLOGOUS END-JOINING FACTOR 1"/>
    <property type="match status" value="1"/>
</dbReference>
<dbReference type="AlphaFoldDB" id="A0A2J5I889"/>
<feature type="domain" description="XLF-like coiled-coil region" evidence="10">
    <location>
        <begin position="125"/>
        <end position="177"/>
    </location>
</feature>
<dbReference type="GO" id="GO:0006303">
    <property type="term" value="P:double-strand break repair via nonhomologous end joining"/>
    <property type="evidence" value="ECO:0007669"/>
    <property type="project" value="UniProtKB-ARBA"/>
</dbReference>
<comment type="similarity">
    <text evidence="6">Belongs to the XRCC4-XLF family. XLF subfamily.</text>
</comment>
<feature type="domain" description="XLF-like N-terminal" evidence="9">
    <location>
        <begin position="5"/>
        <end position="123"/>
    </location>
</feature>
<evidence type="ECO:0000256" key="7">
    <source>
        <dbReference type="ARBA" id="ARBA00044529"/>
    </source>
</evidence>
<feature type="compositionally biased region" description="Basic and acidic residues" evidence="8">
    <location>
        <begin position="269"/>
        <end position="283"/>
    </location>
</feature>
<accession>A0A2J5I889</accession>